<dbReference type="InterPro" id="IPR001138">
    <property type="entry name" value="Zn2Cys6_DnaBD"/>
</dbReference>
<feature type="region of interest" description="Disordered" evidence="1">
    <location>
        <begin position="307"/>
        <end position="358"/>
    </location>
</feature>
<dbReference type="PROSITE" id="PS50048">
    <property type="entry name" value="ZN2_CY6_FUNGAL_2"/>
    <property type="match status" value="1"/>
</dbReference>
<comment type="caution">
    <text evidence="3">The sequence shown here is derived from an EMBL/GenBank/DDBJ whole genome shotgun (WGS) entry which is preliminary data.</text>
</comment>
<dbReference type="InterPro" id="IPR052400">
    <property type="entry name" value="Zn2-C6_fungal_TF"/>
</dbReference>
<feature type="compositionally biased region" description="Polar residues" evidence="1">
    <location>
        <begin position="317"/>
        <end position="339"/>
    </location>
</feature>
<evidence type="ECO:0000313" key="3">
    <source>
        <dbReference type="EMBL" id="KAF0979665.1"/>
    </source>
</evidence>
<feature type="compositionally biased region" description="Low complexity" evidence="1">
    <location>
        <begin position="202"/>
        <end position="246"/>
    </location>
</feature>
<feature type="compositionally biased region" description="Low complexity" evidence="1">
    <location>
        <begin position="345"/>
        <end position="356"/>
    </location>
</feature>
<dbReference type="SMART" id="SM00066">
    <property type="entry name" value="GAL4"/>
    <property type="match status" value="1"/>
</dbReference>
<evidence type="ECO:0000313" key="4">
    <source>
        <dbReference type="Proteomes" id="UP000444721"/>
    </source>
</evidence>
<dbReference type="GO" id="GO:0008270">
    <property type="term" value="F:zinc ion binding"/>
    <property type="evidence" value="ECO:0007669"/>
    <property type="project" value="InterPro"/>
</dbReference>
<dbReference type="VEuPathDB" id="AmoebaDB:NF0081780"/>
<dbReference type="GeneID" id="68108551"/>
<dbReference type="VEuPathDB" id="AmoebaDB:FDP41_001333"/>
<dbReference type="PANTHER" id="PTHR47657">
    <property type="entry name" value="STEROL REGULATORY ELEMENT-BINDING PROTEIN ECM22"/>
    <property type="match status" value="1"/>
</dbReference>
<dbReference type="PANTHER" id="PTHR47657:SF7">
    <property type="entry name" value="STEROL REGULATORY ELEMENT-BINDING PROTEIN ECM22"/>
    <property type="match status" value="1"/>
</dbReference>
<protein>
    <recommendedName>
        <fullName evidence="2">Zn(2)-C6 fungal-type domain-containing protein</fullName>
    </recommendedName>
</protein>
<keyword evidence="4" id="KW-1185">Reference proteome</keyword>
<dbReference type="Pfam" id="PF00172">
    <property type="entry name" value="Zn_clus"/>
    <property type="match status" value="1"/>
</dbReference>
<reference evidence="3 4" key="1">
    <citation type="journal article" date="2019" name="Sci. Rep.">
        <title>Nanopore sequencing improves the draft genome of the human pathogenic amoeba Naegleria fowleri.</title>
        <authorList>
            <person name="Liechti N."/>
            <person name="Schurch N."/>
            <person name="Bruggmann R."/>
            <person name="Wittwer M."/>
        </authorList>
    </citation>
    <scope>NUCLEOTIDE SEQUENCE [LARGE SCALE GENOMIC DNA]</scope>
    <source>
        <strain evidence="3 4">ATCC 30894</strain>
    </source>
</reference>
<dbReference type="OrthoDB" id="39175at2759"/>
<dbReference type="RefSeq" id="XP_044564378.1">
    <property type="nucleotide sequence ID" value="XM_044703948.1"/>
</dbReference>
<organism evidence="3 4">
    <name type="scientific">Naegleria fowleri</name>
    <name type="common">Brain eating amoeba</name>
    <dbReference type="NCBI Taxonomy" id="5763"/>
    <lineage>
        <taxon>Eukaryota</taxon>
        <taxon>Discoba</taxon>
        <taxon>Heterolobosea</taxon>
        <taxon>Tetramitia</taxon>
        <taxon>Eutetramitia</taxon>
        <taxon>Vahlkampfiidae</taxon>
        <taxon>Naegleria</taxon>
    </lineage>
</organism>
<evidence type="ECO:0000256" key="1">
    <source>
        <dbReference type="SAM" id="MobiDB-lite"/>
    </source>
</evidence>
<evidence type="ECO:0000259" key="2">
    <source>
        <dbReference type="PROSITE" id="PS50048"/>
    </source>
</evidence>
<dbReference type="PROSITE" id="PS00463">
    <property type="entry name" value="ZN2_CY6_FUNGAL_1"/>
    <property type="match status" value="1"/>
</dbReference>
<dbReference type="CDD" id="cd12148">
    <property type="entry name" value="fungal_TF_MHR"/>
    <property type="match status" value="1"/>
</dbReference>
<accession>A0A6A5C2E1</accession>
<dbReference type="AlphaFoldDB" id="A0A6A5C2E1"/>
<dbReference type="VEuPathDB" id="AmoebaDB:NfTy_030070"/>
<feature type="region of interest" description="Disordered" evidence="1">
    <location>
        <begin position="195"/>
        <end position="262"/>
    </location>
</feature>
<dbReference type="GO" id="GO:0000981">
    <property type="term" value="F:DNA-binding transcription factor activity, RNA polymerase II-specific"/>
    <property type="evidence" value="ECO:0007669"/>
    <property type="project" value="InterPro"/>
</dbReference>
<gene>
    <name evidence="3" type="ORF">FDP41_001333</name>
</gene>
<dbReference type="CDD" id="cd00067">
    <property type="entry name" value="GAL4"/>
    <property type="match status" value="1"/>
</dbReference>
<proteinExistence type="predicted"/>
<dbReference type="EMBL" id="VFQX01000023">
    <property type="protein sequence ID" value="KAF0979665.1"/>
    <property type="molecule type" value="Genomic_DNA"/>
</dbReference>
<dbReference type="Gene3D" id="4.10.240.10">
    <property type="entry name" value="Zn(2)-C6 fungal-type DNA-binding domain"/>
    <property type="match status" value="1"/>
</dbReference>
<dbReference type="SUPFAM" id="SSF57701">
    <property type="entry name" value="Zn2/Cys6 DNA-binding domain"/>
    <property type="match status" value="1"/>
</dbReference>
<sequence length="1005" mass="113623">MAPPSSSSSSSTSSNAGSTNELLGMLMNINHLQQQQQQQTRNTTTSSSSQNAPFLIQNHANLMNNNNFRQQHESLVNYGALTSNIQPTIFTNNGQLAANSPASNNNFTMLNLQNNPNQPHPNDLSNLMNNLGQNIDLNQLLQQNNVNYGSPSQSDNTPQLLLNDAHNFMNHDTTIEGLKPQHKELLQQIISTTVHHQQPLDSTQQQTSHPQPQQKQSPPQPSTQHQDLTQKEASVASKRSAKKSASQTTTDTPDEHVPHLGNVELNQDPTQMYFPIACVNCRSRHKKCEKNYPSCAQCIKRGVECSYRSPKKKGRHNQSSSSKQEQATTVQTISSSSPRFTPYPASTSVTASDSSTNNKNVNLEVSEELLRYLTSQLGPNFVQQYPNVSELLSTIQLSIMNNNVNERLIISAQRKKTIDLYEGVISLGYSLVDINVIEQALFETDNLESYNYSHEFLSLLYAIHAVTCQALGQEEQALLSFQKTKSCLANCFDSWKNILVANTYSHLALYCASSGDTETARFYLNFVDFYFGNRHKIDFDRLDEYVIDASETNSLREFLLKNADNPNVKQAMSNLGINSAEFLQNTLREEQTRAVATRHIFEKMPKEADFKLLKFRILCGVTIDACGKDQYPVMIKADPPSFLPTSQYTFESGNDLSILGSVSPEGTFHLSTNTQTKGQAESSNFKGYSFSSYFCRILADINLYITGRIPKHVLYILTQMSPSLENMNEYMQIIDSVGKVYREHEKRRTFNEVQLPLALCIFNLFLFGDKLFLLKEVYRKTNGGVILSRNIANTHSPEKKNILDFLHSEILKLAQVVTKCTTIENFDLLKPNLWNCVAAGAEVVLEVLESISECSHMPFSAMTDALELNHYFSTTYKAHDLQNPITQKQIMDQFEQQLLEMLDQNIKALNTWTTRYHNDKYAYLIERMQHFKQMKSNQAFQNIHNLHIPQFLDNSNINKTYDHNYPPISMPSELQSNASLQSADLFKLATYLFGEIGKNNPSQQH</sequence>
<dbReference type="Proteomes" id="UP000444721">
    <property type="component" value="Unassembled WGS sequence"/>
</dbReference>
<feature type="domain" description="Zn(2)-C6 fungal-type" evidence="2">
    <location>
        <begin position="277"/>
        <end position="307"/>
    </location>
</feature>
<name>A0A6A5C2E1_NAEFO</name>
<dbReference type="InterPro" id="IPR036864">
    <property type="entry name" value="Zn2-C6_fun-type_DNA-bd_sf"/>
</dbReference>